<dbReference type="AlphaFoldDB" id="A0AAU9TPS2"/>
<evidence type="ECO:0000313" key="1">
    <source>
        <dbReference type="EMBL" id="CAH2089599.1"/>
    </source>
</evidence>
<dbReference type="EMBL" id="CAKOGL010000008">
    <property type="protein sequence ID" value="CAH2089599.1"/>
    <property type="molecule type" value="Genomic_DNA"/>
</dbReference>
<reference evidence="1" key="1">
    <citation type="submission" date="2022-03" db="EMBL/GenBank/DDBJ databases">
        <authorList>
            <person name="Tunstrom K."/>
        </authorList>
    </citation>
    <scope>NUCLEOTIDE SEQUENCE</scope>
</reference>
<proteinExistence type="predicted"/>
<organism evidence="1 2">
    <name type="scientific">Euphydryas editha</name>
    <name type="common">Edith's checkerspot</name>
    <dbReference type="NCBI Taxonomy" id="104508"/>
    <lineage>
        <taxon>Eukaryota</taxon>
        <taxon>Metazoa</taxon>
        <taxon>Ecdysozoa</taxon>
        <taxon>Arthropoda</taxon>
        <taxon>Hexapoda</taxon>
        <taxon>Insecta</taxon>
        <taxon>Pterygota</taxon>
        <taxon>Neoptera</taxon>
        <taxon>Endopterygota</taxon>
        <taxon>Lepidoptera</taxon>
        <taxon>Glossata</taxon>
        <taxon>Ditrysia</taxon>
        <taxon>Papilionoidea</taxon>
        <taxon>Nymphalidae</taxon>
        <taxon>Nymphalinae</taxon>
        <taxon>Euphydryas</taxon>
    </lineage>
</organism>
<gene>
    <name evidence="1" type="ORF">EEDITHA_LOCUS5637</name>
</gene>
<sequence length="336" mass="37766">MLPFFMNRTIFLQPFLIEKETFAQLWVVWILPVSIYILIIQCCEIVCRPHYQLKNIHKRFQFEIIPLSFKDFTVLFEKITPFGKYEFKHDIHKRQIAESEISPVTNEIPLGNTPIEEIPKVPEEETSDIKENDLTPKVIITSVITPVTKANDEKQSTAEVLISEEVIPKSEEVPPIDPPLDPIIEITPKPVEIPPPPEPKPVKNVVISTPVVSTVPPIIPVAVSQNSNGPIIFPVIDKEPDTPLLHTNINRIPLGGLPYPAPVPVPVPEIIAPIPSPPPPPKKEPPVVKEETPNFFIKGSRFVLYFGSMMLQMLTQLVNGRINLNQPLPAVLPEIQ</sequence>
<name>A0AAU9TPS2_EUPED</name>
<comment type="caution">
    <text evidence="1">The sequence shown here is derived from an EMBL/GenBank/DDBJ whole genome shotgun (WGS) entry which is preliminary data.</text>
</comment>
<accession>A0AAU9TPS2</accession>
<keyword evidence="2" id="KW-1185">Reference proteome</keyword>
<dbReference type="Proteomes" id="UP001153954">
    <property type="component" value="Unassembled WGS sequence"/>
</dbReference>
<evidence type="ECO:0000313" key="2">
    <source>
        <dbReference type="Proteomes" id="UP001153954"/>
    </source>
</evidence>
<protein>
    <submittedName>
        <fullName evidence="1">Uncharacterized protein</fullName>
    </submittedName>
</protein>